<name>A0A1M2V3V6_TRAPU</name>
<evidence type="ECO:0000313" key="2">
    <source>
        <dbReference type="Proteomes" id="UP000184267"/>
    </source>
</evidence>
<protein>
    <submittedName>
        <fullName evidence="1">Uncharacterized protein</fullName>
    </submittedName>
</protein>
<dbReference type="AlphaFoldDB" id="A0A1M2V3V6"/>
<dbReference type="Proteomes" id="UP000184267">
    <property type="component" value="Unassembled WGS sequence"/>
</dbReference>
<dbReference type="EMBL" id="MNAD01001693">
    <property type="protein sequence ID" value="OJT02186.1"/>
    <property type="molecule type" value="Genomic_DNA"/>
</dbReference>
<accession>A0A1M2V3V6</accession>
<keyword evidence="2" id="KW-1185">Reference proteome</keyword>
<comment type="caution">
    <text evidence="1">The sequence shown here is derived from an EMBL/GenBank/DDBJ whole genome shotgun (WGS) entry which is preliminary data.</text>
</comment>
<sequence>MIEPSSPVTLYAKETYFPAVQLESDEWKVLRPGMVILQYRHLVQQRYLQQG</sequence>
<reference evidence="1 2" key="1">
    <citation type="submission" date="2016-10" db="EMBL/GenBank/DDBJ databases">
        <title>Genome sequence of the basidiomycete white-rot fungus Trametes pubescens.</title>
        <authorList>
            <person name="Makela M.R."/>
            <person name="Granchi Z."/>
            <person name="Peng M."/>
            <person name="De Vries R.P."/>
            <person name="Grigoriev I."/>
            <person name="Riley R."/>
            <person name="Hilden K."/>
        </authorList>
    </citation>
    <scope>NUCLEOTIDE SEQUENCE [LARGE SCALE GENOMIC DNA]</scope>
    <source>
        <strain evidence="1 2">FBCC735</strain>
    </source>
</reference>
<proteinExistence type="predicted"/>
<gene>
    <name evidence="1" type="ORF">TRAPUB_7301</name>
</gene>
<evidence type="ECO:0000313" key="1">
    <source>
        <dbReference type="EMBL" id="OJT02186.1"/>
    </source>
</evidence>
<organism evidence="1 2">
    <name type="scientific">Trametes pubescens</name>
    <name type="common">White-rot fungus</name>
    <dbReference type="NCBI Taxonomy" id="154538"/>
    <lineage>
        <taxon>Eukaryota</taxon>
        <taxon>Fungi</taxon>
        <taxon>Dikarya</taxon>
        <taxon>Basidiomycota</taxon>
        <taxon>Agaricomycotina</taxon>
        <taxon>Agaricomycetes</taxon>
        <taxon>Polyporales</taxon>
        <taxon>Polyporaceae</taxon>
        <taxon>Trametes</taxon>
    </lineage>
</organism>